<keyword evidence="1" id="KW-0479">Metal-binding</keyword>
<dbReference type="GO" id="GO:0031397">
    <property type="term" value="P:negative regulation of protein ubiquitination"/>
    <property type="evidence" value="ECO:0007669"/>
    <property type="project" value="TreeGrafter"/>
</dbReference>
<protein>
    <recommendedName>
        <fullName evidence="7">C2H2-type domain-containing protein</fullName>
    </recommendedName>
</protein>
<dbReference type="Pfam" id="PF22562">
    <property type="entry name" value="UBA_7"/>
    <property type="match status" value="1"/>
</dbReference>
<evidence type="ECO:0000259" key="4">
    <source>
        <dbReference type="PROSITE" id="PS51352"/>
    </source>
</evidence>
<feature type="domain" description="Thioredoxin" evidence="4">
    <location>
        <begin position="1"/>
        <end position="140"/>
    </location>
</feature>
<dbReference type="GO" id="GO:0032435">
    <property type="term" value="P:negative regulation of proteasomal ubiquitin-dependent protein catabolic process"/>
    <property type="evidence" value="ECO:0007669"/>
    <property type="project" value="TreeGrafter"/>
</dbReference>
<dbReference type="PANTHER" id="PTHR46340:SF1">
    <property type="entry name" value="UBX DOMAIN-CONTAINING PROTEIN 1"/>
    <property type="match status" value="1"/>
</dbReference>
<accession>A0A9W7L1E1</accession>
<dbReference type="Gene3D" id="1.10.8.10">
    <property type="entry name" value="DNA helicase RuvA subunit, C-terminal domain"/>
    <property type="match status" value="1"/>
</dbReference>
<dbReference type="PROSITE" id="PS00028">
    <property type="entry name" value="ZINC_FINGER_C2H2_1"/>
    <property type="match status" value="1"/>
</dbReference>
<dbReference type="InterPro" id="IPR015940">
    <property type="entry name" value="UBA"/>
</dbReference>
<keyword evidence="6" id="KW-1185">Reference proteome</keyword>
<dbReference type="PANTHER" id="PTHR46340">
    <property type="entry name" value="UBX DOMAIN-CONTAINING PROTEIN 1"/>
    <property type="match status" value="1"/>
</dbReference>
<gene>
    <name evidence="5" type="ORF">TrRE_jg10236</name>
</gene>
<dbReference type="OrthoDB" id="2121326at2759"/>
<dbReference type="InterPro" id="IPR013087">
    <property type="entry name" value="Znf_C2H2_type"/>
</dbReference>
<reference evidence="5" key="1">
    <citation type="submission" date="2022-07" db="EMBL/GenBank/DDBJ databases">
        <title>Genome analysis of Parmales, a sister group of diatoms, reveals the evolutionary specialization of diatoms from phago-mixotrophs to photoautotrophs.</title>
        <authorList>
            <person name="Ban H."/>
            <person name="Sato S."/>
            <person name="Yoshikawa S."/>
            <person name="Kazumasa Y."/>
            <person name="Nakamura Y."/>
            <person name="Ichinomiya M."/>
            <person name="Saitoh K."/>
            <person name="Sato N."/>
            <person name="Blanc-Mathieu R."/>
            <person name="Endo H."/>
            <person name="Kuwata A."/>
            <person name="Ogata H."/>
        </authorList>
    </citation>
    <scope>NUCLEOTIDE SEQUENCE</scope>
</reference>
<evidence type="ECO:0000313" key="6">
    <source>
        <dbReference type="Proteomes" id="UP001165082"/>
    </source>
</evidence>
<dbReference type="GO" id="GO:0036435">
    <property type="term" value="F:K48-linked polyubiquitin modification-dependent protein binding"/>
    <property type="evidence" value="ECO:0007669"/>
    <property type="project" value="TreeGrafter"/>
</dbReference>
<dbReference type="EMBL" id="BRXZ01008013">
    <property type="protein sequence ID" value="GMI19756.1"/>
    <property type="molecule type" value="Genomic_DNA"/>
</dbReference>
<dbReference type="GO" id="GO:0005634">
    <property type="term" value="C:nucleus"/>
    <property type="evidence" value="ECO:0007669"/>
    <property type="project" value="TreeGrafter"/>
</dbReference>
<sequence>MDELTNGNALETLLSGTPGKTHALVMFTATWCGPCKAIKPILQQKIASSWGAAYPNVSFCYIYESSPDFDTQAYQISAFPTFKLFALPKSELGSVRGGNIDGIEQLLLQAKSTTFEGQGNTMGGSAAEDPREARLRRLAGGGGGKPMQVEKPDDSGLMATLMGEMGFEEDTARKGLDNGGGTLEGAIDWIMRNQDDGGGGDDMDVEPSGAIVMEDGKIKSDGEGCVPVTEGGAKVMSYKCNECGKILSNMANLELHANKSGHSDFAESTEEVKPMTEEEKAAKVLEIKALLKAKRNEREEAEKYEEGEEGKVEKISAIPKKQKSVDTRSKETIVADSIAKLGQYRAGGDGGNALKLLGLFVGNVADKPEEEKYRGINMEIAQVGVAGIASASGTVLSSWKKVTSGAEVEEASKIA</sequence>
<feature type="domain" description="C2H2-type" evidence="3">
    <location>
        <begin position="238"/>
        <end position="267"/>
    </location>
</feature>
<dbReference type="SUPFAM" id="SSF46934">
    <property type="entry name" value="UBA-like"/>
    <property type="match status" value="1"/>
</dbReference>
<dbReference type="GO" id="GO:0005737">
    <property type="term" value="C:cytoplasm"/>
    <property type="evidence" value="ECO:0007669"/>
    <property type="project" value="TreeGrafter"/>
</dbReference>
<organism evidence="5 6">
    <name type="scientific">Triparma retinervis</name>
    <dbReference type="NCBI Taxonomy" id="2557542"/>
    <lineage>
        <taxon>Eukaryota</taxon>
        <taxon>Sar</taxon>
        <taxon>Stramenopiles</taxon>
        <taxon>Ochrophyta</taxon>
        <taxon>Bolidophyceae</taxon>
        <taxon>Parmales</taxon>
        <taxon>Triparmaceae</taxon>
        <taxon>Triparma</taxon>
    </lineage>
</organism>
<evidence type="ECO:0000259" key="2">
    <source>
        <dbReference type="PROSITE" id="PS50030"/>
    </source>
</evidence>
<dbReference type="PROSITE" id="PS51352">
    <property type="entry name" value="THIOREDOXIN_2"/>
    <property type="match status" value="1"/>
</dbReference>
<feature type="non-terminal residue" evidence="5">
    <location>
        <position position="1"/>
    </location>
</feature>
<keyword evidence="1" id="KW-0862">Zinc</keyword>
<dbReference type="AlphaFoldDB" id="A0A9W7L1E1"/>
<evidence type="ECO:0008006" key="7">
    <source>
        <dbReference type="Google" id="ProtNLM"/>
    </source>
</evidence>
<keyword evidence="1" id="KW-0863">Zinc-finger</keyword>
<proteinExistence type="predicted"/>
<dbReference type="CDD" id="cd14291">
    <property type="entry name" value="UBA1_NUB1_like"/>
    <property type="match status" value="1"/>
</dbReference>
<dbReference type="PROSITE" id="PS50157">
    <property type="entry name" value="ZINC_FINGER_C2H2_2"/>
    <property type="match status" value="1"/>
</dbReference>
<evidence type="ECO:0000313" key="5">
    <source>
        <dbReference type="EMBL" id="GMI19756.1"/>
    </source>
</evidence>
<dbReference type="GO" id="GO:0008270">
    <property type="term" value="F:zinc ion binding"/>
    <property type="evidence" value="ECO:0007669"/>
    <property type="project" value="UniProtKB-KW"/>
</dbReference>
<dbReference type="SUPFAM" id="SSF52833">
    <property type="entry name" value="Thioredoxin-like"/>
    <property type="match status" value="1"/>
</dbReference>
<dbReference type="Gene3D" id="3.40.30.10">
    <property type="entry name" value="Glutaredoxin"/>
    <property type="match status" value="1"/>
</dbReference>
<dbReference type="CDD" id="cd02947">
    <property type="entry name" value="TRX_family"/>
    <property type="match status" value="1"/>
</dbReference>
<dbReference type="InterPro" id="IPR017937">
    <property type="entry name" value="Thioredoxin_CS"/>
</dbReference>
<comment type="caution">
    <text evidence="5">The sequence shown here is derived from an EMBL/GenBank/DDBJ whole genome shotgun (WGS) entry which is preliminary data.</text>
</comment>
<feature type="domain" description="UBA" evidence="2">
    <location>
        <begin position="151"/>
        <end position="193"/>
    </location>
</feature>
<evidence type="ECO:0000256" key="1">
    <source>
        <dbReference type="PROSITE-ProRule" id="PRU00042"/>
    </source>
</evidence>
<dbReference type="GO" id="GO:1903094">
    <property type="term" value="P:negative regulation of protein K48-linked deubiquitination"/>
    <property type="evidence" value="ECO:0007669"/>
    <property type="project" value="TreeGrafter"/>
</dbReference>
<evidence type="ECO:0000259" key="3">
    <source>
        <dbReference type="PROSITE" id="PS50157"/>
    </source>
</evidence>
<dbReference type="PROSITE" id="PS00194">
    <property type="entry name" value="THIOREDOXIN_1"/>
    <property type="match status" value="1"/>
</dbReference>
<dbReference type="InterPro" id="IPR009060">
    <property type="entry name" value="UBA-like_sf"/>
</dbReference>
<name>A0A9W7L1E1_9STRA</name>
<dbReference type="InterPro" id="IPR036249">
    <property type="entry name" value="Thioredoxin-like_sf"/>
</dbReference>
<dbReference type="Pfam" id="PF00085">
    <property type="entry name" value="Thioredoxin"/>
    <property type="match status" value="1"/>
</dbReference>
<dbReference type="InterPro" id="IPR013766">
    <property type="entry name" value="Thioredoxin_domain"/>
</dbReference>
<dbReference type="PROSITE" id="PS50030">
    <property type="entry name" value="UBA"/>
    <property type="match status" value="1"/>
</dbReference>
<dbReference type="Proteomes" id="UP001165082">
    <property type="component" value="Unassembled WGS sequence"/>
</dbReference>